<reference evidence="2" key="1">
    <citation type="journal article" date="2014" name="Front. Microbiol.">
        <title>High frequency of phylogenetically diverse reductive dehalogenase-homologous genes in deep subseafloor sedimentary metagenomes.</title>
        <authorList>
            <person name="Kawai M."/>
            <person name="Futagami T."/>
            <person name="Toyoda A."/>
            <person name="Takaki Y."/>
            <person name="Nishi S."/>
            <person name="Hori S."/>
            <person name="Arai W."/>
            <person name="Tsubouchi T."/>
            <person name="Morono Y."/>
            <person name="Uchiyama I."/>
            <person name="Ito T."/>
            <person name="Fujiyama A."/>
            <person name="Inagaki F."/>
            <person name="Takami H."/>
        </authorList>
    </citation>
    <scope>NUCLEOTIDE SEQUENCE</scope>
    <source>
        <strain evidence="2">Expedition CK06-06</strain>
    </source>
</reference>
<gene>
    <name evidence="2" type="ORF">S03H2_13463</name>
</gene>
<feature type="transmembrane region" description="Helical" evidence="1">
    <location>
        <begin position="41"/>
        <end position="58"/>
    </location>
</feature>
<name>X1EYD6_9ZZZZ</name>
<feature type="non-terminal residue" evidence="2">
    <location>
        <position position="1"/>
    </location>
</feature>
<keyword evidence="1" id="KW-0812">Transmembrane</keyword>
<comment type="caution">
    <text evidence="2">The sequence shown here is derived from an EMBL/GenBank/DDBJ whole genome shotgun (WGS) entry which is preliminary data.</text>
</comment>
<evidence type="ECO:0000313" key="2">
    <source>
        <dbReference type="EMBL" id="GAH37567.1"/>
    </source>
</evidence>
<dbReference type="AlphaFoldDB" id="X1EYD6"/>
<dbReference type="EMBL" id="BARU01006836">
    <property type="protein sequence ID" value="GAH37567.1"/>
    <property type="molecule type" value="Genomic_DNA"/>
</dbReference>
<keyword evidence="1" id="KW-0472">Membrane</keyword>
<sequence length="67" mass="7343">NGKLWTAGSGDDFNFSLSRLDLVNSLLNWNQILNALGSLDLWLGAIAGVGLIAAAVYFRRRRTEAYS</sequence>
<keyword evidence="1" id="KW-1133">Transmembrane helix</keyword>
<organism evidence="2">
    <name type="scientific">marine sediment metagenome</name>
    <dbReference type="NCBI Taxonomy" id="412755"/>
    <lineage>
        <taxon>unclassified sequences</taxon>
        <taxon>metagenomes</taxon>
        <taxon>ecological metagenomes</taxon>
    </lineage>
</organism>
<evidence type="ECO:0000256" key="1">
    <source>
        <dbReference type="SAM" id="Phobius"/>
    </source>
</evidence>
<protein>
    <submittedName>
        <fullName evidence="2">Uncharacterized protein</fullName>
    </submittedName>
</protein>
<accession>X1EYD6</accession>
<proteinExistence type="predicted"/>